<evidence type="ECO:0000313" key="2">
    <source>
        <dbReference type="Proteomes" id="UP000007364"/>
    </source>
</evidence>
<dbReference type="eggNOG" id="ENOG502ZICH">
    <property type="taxonomic scope" value="Bacteria"/>
</dbReference>
<proteinExistence type="predicted"/>
<dbReference type="EMBL" id="AMSG01000002">
    <property type="protein sequence ID" value="EKF56205.1"/>
    <property type="molecule type" value="Genomic_DNA"/>
</dbReference>
<dbReference type="OrthoDB" id="3831186at2"/>
<name>K2PU71_9FLAO</name>
<dbReference type="AlphaFoldDB" id="K2PU71"/>
<accession>K2PU71</accession>
<reference evidence="1 2" key="1">
    <citation type="journal article" date="2012" name="J. Bacteriol.">
        <title>Genome Sequence of Galbibacter marinum Type Strain ck-I2-15.</title>
        <authorList>
            <person name="Lai Q."/>
            <person name="Li C."/>
            <person name="Shao Z."/>
        </authorList>
    </citation>
    <scope>NUCLEOTIDE SEQUENCE [LARGE SCALE GENOMIC DNA]</scope>
    <source>
        <strain evidence="2">ck-I2-15</strain>
    </source>
</reference>
<protein>
    <submittedName>
        <fullName evidence="1">Uncharacterized protein</fullName>
    </submittedName>
</protein>
<dbReference type="RefSeq" id="WP_008990224.1">
    <property type="nucleotide sequence ID" value="NZ_AMSG01000002.1"/>
</dbReference>
<dbReference type="Proteomes" id="UP000007364">
    <property type="component" value="Unassembled WGS sequence"/>
</dbReference>
<keyword evidence="2" id="KW-1185">Reference proteome</keyword>
<evidence type="ECO:0000313" key="1">
    <source>
        <dbReference type="EMBL" id="EKF56205.1"/>
    </source>
</evidence>
<gene>
    <name evidence="1" type="ORF">I215_01743</name>
</gene>
<sequence length="135" mass="15205">MTAVERILEILKDTGLSTRQFELSIEKTSGYFNSLTKRGSSPSVDVVSKIVEVYPHYSAEWILSGRGSMYLKSDSKKLNKRGSSIDCDLTIDEIIDSKIQSNLNDLKQTLIQMIVNEIDKEIAETKQSITDRISD</sequence>
<comment type="caution">
    <text evidence="1">The sequence shown here is derived from an EMBL/GenBank/DDBJ whole genome shotgun (WGS) entry which is preliminary data.</text>
</comment>
<dbReference type="STRING" id="555500.I215_01743"/>
<organism evidence="1 2">
    <name type="scientific">Galbibacter marinus</name>
    <dbReference type="NCBI Taxonomy" id="555500"/>
    <lineage>
        <taxon>Bacteria</taxon>
        <taxon>Pseudomonadati</taxon>
        <taxon>Bacteroidota</taxon>
        <taxon>Flavobacteriia</taxon>
        <taxon>Flavobacteriales</taxon>
        <taxon>Flavobacteriaceae</taxon>
        <taxon>Galbibacter</taxon>
    </lineage>
</organism>